<evidence type="ECO:0000313" key="9">
    <source>
        <dbReference type="EMBL" id="TWW02370.1"/>
    </source>
</evidence>
<evidence type="ECO:0000256" key="3">
    <source>
        <dbReference type="ARBA" id="ARBA00022448"/>
    </source>
</evidence>
<keyword evidence="10" id="KW-1185">Reference proteome</keyword>
<dbReference type="OrthoDB" id="9803416at2"/>
<comment type="similarity">
    <text evidence="2 8">Belongs to the CorA metal ion transporter (MIT) (TC 1.A.35) family.</text>
</comment>
<evidence type="ECO:0000313" key="10">
    <source>
        <dbReference type="Proteomes" id="UP000318815"/>
    </source>
</evidence>
<reference evidence="9 10" key="1">
    <citation type="submission" date="2019-08" db="EMBL/GenBank/DDBJ databases">
        <title>Whole genome sequencing of chitin degrading bacteria Chitinophaga pinensis YS16.</title>
        <authorList>
            <person name="Singh R.P."/>
            <person name="Manchanda G."/>
            <person name="Maurya I.K."/>
            <person name="Joshi N.K."/>
            <person name="Srivastava A.K."/>
        </authorList>
    </citation>
    <scope>NUCLEOTIDE SEQUENCE [LARGE SCALE GENOMIC DNA]</scope>
    <source>
        <strain evidence="9 10">YS-16</strain>
    </source>
</reference>
<dbReference type="SUPFAM" id="SSF144083">
    <property type="entry name" value="Magnesium transport protein CorA, transmembrane region"/>
    <property type="match status" value="1"/>
</dbReference>
<evidence type="ECO:0000256" key="7">
    <source>
        <dbReference type="ARBA" id="ARBA00023136"/>
    </source>
</evidence>
<protein>
    <recommendedName>
        <fullName evidence="8">Magnesium transport protein CorA</fullName>
    </recommendedName>
</protein>
<evidence type="ECO:0000256" key="5">
    <source>
        <dbReference type="ARBA" id="ARBA00022692"/>
    </source>
</evidence>
<dbReference type="AlphaFoldDB" id="A0A5C6M0F1"/>
<dbReference type="CDD" id="cd12828">
    <property type="entry name" value="TmCorA-like_1"/>
    <property type="match status" value="1"/>
</dbReference>
<dbReference type="FunFam" id="1.20.58.340:FF:000012">
    <property type="entry name" value="Magnesium transport protein CorA"/>
    <property type="match status" value="1"/>
</dbReference>
<keyword evidence="3 8" id="KW-0813">Transport</keyword>
<comment type="caution">
    <text evidence="9">The sequence shown here is derived from an EMBL/GenBank/DDBJ whole genome shotgun (WGS) entry which is preliminary data.</text>
</comment>
<gene>
    <name evidence="8 9" type="primary">corA</name>
    <name evidence="9" type="ORF">FEF09_00755</name>
</gene>
<keyword evidence="4 8" id="KW-1003">Cell membrane</keyword>
<evidence type="ECO:0000256" key="8">
    <source>
        <dbReference type="RuleBase" id="RU362010"/>
    </source>
</evidence>
<sequence>MPRSNRILPIQPIQDVLETLNPFKVRKQRLMNYNPVTGPLTRKPSVCEKITIFNYSHTHFEEVTLAGNEVDEIFKHIDSKNTVWINVDGINKETVHRICIELGVHILLEDDIMSVGQRAKMDEIGDHLFCLLPMMYFNAENCTVDQEQVSIVLGKNFVISFQEEVEKDVFNHVREKLRINNSRMRSVGADYLCYSLIDTIVDSYYLIIEKLGERIELMEDAVQHQANTRAQARINFLRKELLLFKRAIAPVRELVNGFLKSDSDLLEERTTKYFKDVYDHIIQANDLAENYRDMILNVQDLYHTQLNLKMNEIMKVLAVVTTIMAPLTFIAGIYGMNFDNMPELHTRNGYYYTMGFMLVMLIGMILLFKKKRWF</sequence>
<name>A0A5C6M0F1_9BACT</name>
<accession>A0A5C6M0F1</accession>
<feature type="transmembrane region" description="Helical" evidence="8">
    <location>
        <begin position="316"/>
        <end position="337"/>
    </location>
</feature>
<dbReference type="Gene3D" id="1.20.58.340">
    <property type="entry name" value="Magnesium transport protein CorA, transmembrane region"/>
    <property type="match status" value="2"/>
</dbReference>
<dbReference type="Gene3D" id="3.30.460.20">
    <property type="entry name" value="CorA soluble domain-like"/>
    <property type="match status" value="1"/>
</dbReference>
<evidence type="ECO:0000256" key="1">
    <source>
        <dbReference type="ARBA" id="ARBA00004651"/>
    </source>
</evidence>
<proteinExistence type="inferred from homology"/>
<evidence type="ECO:0000256" key="4">
    <source>
        <dbReference type="ARBA" id="ARBA00022475"/>
    </source>
</evidence>
<evidence type="ECO:0000256" key="2">
    <source>
        <dbReference type="ARBA" id="ARBA00009765"/>
    </source>
</evidence>
<dbReference type="InterPro" id="IPR045863">
    <property type="entry name" value="CorA_TM1_TM2"/>
</dbReference>
<dbReference type="InterPro" id="IPR045861">
    <property type="entry name" value="CorA_cytoplasmic_dom"/>
</dbReference>
<dbReference type="InterPro" id="IPR004488">
    <property type="entry name" value="Mg/Co-transport_prot_CorA"/>
</dbReference>
<keyword evidence="8" id="KW-0406">Ion transport</keyword>
<dbReference type="InterPro" id="IPR002523">
    <property type="entry name" value="MgTranspt_CorA/ZnTranspt_ZntB"/>
</dbReference>
<dbReference type="NCBIfam" id="TIGR00383">
    <property type="entry name" value="corA"/>
    <property type="match status" value="1"/>
</dbReference>
<dbReference type="GO" id="GO:0015087">
    <property type="term" value="F:cobalt ion transmembrane transporter activity"/>
    <property type="evidence" value="ECO:0007669"/>
    <property type="project" value="UniProtKB-UniRule"/>
</dbReference>
<dbReference type="Proteomes" id="UP000318815">
    <property type="component" value="Unassembled WGS sequence"/>
</dbReference>
<organism evidence="9 10">
    <name type="scientific">Chitinophaga pinensis</name>
    <dbReference type="NCBI Taxonomy" id="79329"/>
    <lineage>
        <taxon>Bacteria</taxon>
        <taxon>Pseudomonadati</taxon>
        <taxon>Bacteroidota</taxon>
        <taxon>Chitinophagia</taxon>
        <taxon>Chitinophagales</taxon>
        <taxon>Chitinophagaceae</taxon>
        <taxon>Chitinophaga</taxon>
    </lineage>
</organism>
<dbReference type="GO" id="GO:0050897">
    <property type="term" value="F:cobalt ion binding"/>
    <property type="evidence" value="ECO:0007669"/>
    <property type="project" value="TreeGrafter"/>
</dbReference>
<dbReference type="Pfam" id="PF01544">
    <property type="entry name" value="CorA"/>
    <property type="match status" value="1"/>
</dbReference>
<comment type="function">
    <text evidence="8">Mediates influx of magnesium ions.</text>
</comment>
<keyword evidence="6 8" id="KW-1133">Transmembrane helix</keyword>
<dbReference type="EMBL" id="VOHS01000001">
    <property type="protein sequence ID" value="TWW02370.1"/>
    <property type="molecule type" value="Genomic_DNA"/>
</dbReference>
<keyword evidence="7 8" id="KW-0472">Membrane</keyword>
<feature type="transmembrane region" description="Helical" evidence="8">
    <location>
        <begin position="349"/>
        <end position="368"/>
    </location>
</feature>
<keyword evidence="5 8" id="KW-0812">Transmembrane</keyword>
<keyword evidence="8" id="KW-0460">Magnesium</keyword>
<dbReference type="GO" id="GO:0005886">
    <property type="term" value="C:plasma membrane"/>
    <property type="evidence" value="ECO:0007669"/>
    <property type="project" value="UniProtKB-SubCell"/>
</dbReference>
<dbReference type="GO" id="GO:0000287">
    <property type="term" value="F:magnesium ion binding"/>
    <property type="evidence" value="ECO:0007669"/>
    <property type="project" value="TreeGrafter"/>
</dbReference>
<dbReference type="PANTHER" id="PTHR46494">
    <property type="entry name" value="CORA FAMILY METAL ION TRANSPORTER (EUROFUNG)"/>
    <property type="match status" value="1"/>
</dbReference>
<dbReference type="RefSeq" id="WP_146302934.1">
    <property type="nucleotide sequence ID" value="NZ_VOHS01000001.1"/>
</dbReference>
<comment type="subcellular location">
    <subcellularLocation>
        <location evidence="1">Cell membrane</location>
        <topology evidence="1">Multi-pass membrane protein</topology>
    </subcellularLocation>
    <subcellularLocation>
        <location evidence="8">Membrane</location>
        <topology evidence="8">Multi-pass membrane protein</topology>
    </subcellularLocation>
</comment>
<evidence type="ECO:0000256" key="6">
    <source>
        <dbReference type="ARBA" id="ARBA00022989"/>
    </source>
</evidence>
<dbReference type="GO" id="GO:0015095">
    <property type="term" value="F:magnesium ion transmembrane transporter activity"/>
    <property type="evidence" value="ECO:0007669"/>
    <property type="project" value="UniProtKB-UniRule"/>
</dbReference>
<dbReference type="SUPFAM" id="SSF143865">
    <property type="entry name" value="CorA soluble domain-like"/>
    <property type="match status" value="1"/>
</dbReference>
<dbReference type="PANTHER" id="PTHR46494:SF1">
    <property type="entry name" value="CORA FAMILY METAL ION TRANSPORTER (EUROFUNG)"/>
    <property type="match status" value="1"/>
</dbReference>